<protein>
    <submittedName>
        <fullName evidence="1">Glyoxalase</fullName>
    </submittedName>
</protein>
<accession>A0A0M5ISQ1</accession>
<reference evidence="1 2" key="1">
    <citation type="submission" date="2015-08" db="EMBL/GenBank/DDBJ databases">
        <title>Genome sequence of the pristinamycin over-producing bacterium Streptomyces pristinaespiralis HCCB10218.</title>
        <authorList>
            <person name="Tian J."/>
            <person name="Yang J."/>
            <person name="Li L."/>
            <person name="Ruan L."/>
            <person name="Wei W."/>
            <person name="Zheng G."/>
            <person name="Wei Z."/>
            <person name="Yang S."/>
            <person name="Ge M."/>
            <person name="Jiang W."/>
            <person name="Lu Y."/>
        </authorList>
    </citation>
    <scope>NUCLEOTIDE SEQUENCE [LARGE SCALE GENOMIC DNA]</scope>
    <source>
        <strain evidence="1 2">HCCB 10218</strain>
    </source>
</reference>
<dbReference type="SUPFAM" id="SSF54593">
    <property type="entry name" value="Glyoxalase/Bleomycin resistance protein/Dihydroxybiphenyl dioxygenase"/>
    <property type="match status" value="1"/>
</dbReference>
<dbReference type="KEGG" id="spri:SPRI_0905"/>
<dbReference type="GeneID" id="97238015"/>
<dbReference type="Gene3D" id="3.10.180.10">
    <property type="entry name" value="2,3-Dihydroxybiphenyl 1,2-Dioxygenase, domain 1"/>
    <property type="match status" value="1"/>
</dbReference>
<dbReference type="PROSITE" id="PS51819">
    <property type="entry name" value="VOC"/>
    <property type="match status" value="1"/>
</dbReference>
<dbReference type="RefSeq" id="WP_005308733.1">
    <property type="nucleotide sequence ID" value="NZ_CP011340.1"/>
</dbReference>
<dbReference type="AlphaFoldDB" id="A0A0M5ISQ1"/>
<dbReference type="InterPro" id="IPR029068">
    <property type="entry name" value="Glyas_Bleomycin-R_OHBP_Dase"/>
</dbReference>
<dbReference type="InterPro" id="IPR004360">
    <property type="entry name" value="Glyas_Fos-R_dOase_dom"/>
</dbReference>
<organism evidence="1">
    <name type="scientific">Streptomyces pristinaespiralis</name>
    <dbReference type="NCBI Taxonomy" id="38300"/>
    <lineage>
        <taxon>Bacteria</taxon>
        <taxon>Bacillati</taxon>
        <taxon>Actinomycetota</taxon>
        <taxon>Actinomycetes</taxon>
        <taxon>Kitasatosporales</taxon>
        <taxon>Streptomycetaceae</taxon>
        <taxon>Streptomyces</taxon>
    </lineage>
</organism>
<dbReference type="OMA" id="HETEAVW"/>
<dbReference type="OrthoDB" id="2453533at2"/>
<dbReference type="Proteomes" id="UP000060513">
    <property type="component" value="Chromosome"/>
</dbReference>
<dbReference type="STRING" id="38300.SPRI_0905"/>
<sequence>MAVDLFAGIPVNDHAAALAWYERLLGSPPTFVASDTEAVWELAEHRSVAVEQRPEHAGHAMHTIFVDDFDARIARIADRGLEPTKRETYPNGVRKAVYHDPDGNEIGFGGAPL</sequence>
<dbReference type="PATRIC" id="fig|38300.4.peg.971"/>
<proteinExistence type="predicted"/>
<dbReference type="InterPro" id="IPR037523">
    <property type="entry name" value="VOC_core"/>
</dbReference>
<dbReference type="CDD" id="cd06587">
    <property type="entry name" value="VOC"/>
    <property type="match status" value="1"/>
</dbReference>
<name>A0A0M5ISQ1_STRPR</name>
<dbReference type="EMBL" id="CP011340">
    <property type="protein sequence ID" value="ALC19211.1"/>
    <property type="molecule type" value="Genomic_DNA"/>
</dbReference>
<evidence type="ECO:0000313" key="2">
    <source>
        <dbReference type="Proteomes" id="UP000060513"/>
    </source>
</evidence>
<dbReference type="Pfam" id="PF00903">
    <property type="entry name" value="Glyoxalase"/>
    <property type="match status" value="1"/>
</dbReference>
<gene>
    <name evidence="1" type="ORF">SPRI_0905</name>
</gene>
<evidence type="ECO:0000313" key="1">
    <source>
        <dbReference type="EMBL" id="ALC19211.1"/>
    </source>
</evidence>